<dbReference type="RefSeq" id="WP_107348228.1">
    <property type="nucleotide sequence ID" value="NZ_PYMH01000002.1"/>
</dbReference>
<name>A0A2T3J1F0_9GAMM</name>
<comment type="caution">
    <text evidence="5">The sequence shown here is derived from an EMBL/GenBank/DDBJ whole genome shotgun (WGS) entry which is preliminary data.</text>
</comment>
<proteinExistence type="predicted"/>
<dbReference type="Gene3D" id="1.25.40.10">
    <property type="entry name" value="Tetratricopeptide repeat domain"/>
    <property type="match status" value="2"/>
</dbReference>
<dbReference type="EMBL" id="PYMH01000002">
    <property type="protein sequence ID" value="PSU34905.1"/>
    <property type="molecule type" value="Genomic_DNA"/>
</dbReference>
<dbReference type="SUPFAM" id="SSF55073">
    <property type="entry name" value="Nucleotide cyclase"/>
    <property type="match status" value="1"/>
</dbReference>
<dbReference type="Pfam" id="PF13424">
    <property type="entry name" value="TPR_12"/>
    <property type="match status" value="2"/>
</dbReference>
<protein>
    <recommendedName>
        <fullName evidence="2">diguanylate cyclase</fullName>
        <ecNumber evidence="2">2.7.7.65</ecNumber>
    </recommendedName>
</protein>
<comment type="catalytic activity">
    <reaction evidence="3">
        <text>2 GTP = 3',3'-c-di-GMP + 2 diphosphate</text>
        <dbReference type="Rhea" id="RHEA:24898"/>
        <dbReference type="ChEBI" id="CHEBI:33019"/>
        <dbReference type="ChEBI" id="CHEBI:37565"/>
        <dbReference type="ChEBI" id="CHEBI:58805"/>
        <dbReference type="EC" id="2.7.7.65"/>
    </reaction>
</comment>
<evidence type="ECO:0000313" key="6">
    <source>
        <dbReference type="Proteomes" id="UP000241222"/>
    </source>
</evidence>
<dbReference type="FunFam" id="3.30.70.270:FF:000001">
    <property type="entry name" value="Diguanylate cyclase domain protein"/>
    <property type="match status" value="1"/>
</dbReference>
<dbReference type="EC" id="2.7.7.65" evidence="2"/>
<evidence type="ECO:0000256" key="2">
    <source>
        <dbReference type="ARBA" id="ARBA00012528"/>
    </source>
</evidence>
<dbReference type="SMART" id="SM00028">
    <property type="entry name" value="TPR"/>
    <property type="match status" value="5"/>
</dbReference>
<keyword evidence="6" id="KW-1185">Reference proteome</keyword>
<organism evidence="5 6">
    <name type="scientific">Photobacterium lutimaris</name>
    <dbReference type="NCBI Taxonomy" id="388278"/>
    <lineage>
        <taxon>Bacteria</taxon>
        <taxon>Pseudomonadati</taxon>
        <taxon>Pseudomonadota</taxon>
        <taxon>Gammaproteobacteria</taxon>
        <taxon>Vibrionales</taxon>
        <taxon>Vibrionaceae</taxon>
        <taxon>Photobacterium</taxon>
    </lineage>
</organism>
<dbReference type="NCBIfam" id="TIGR00254">
    <property type="entry name" value="GGDEF"/>
    <property type="match status" value="1"/>
</dbReference>
<sequence length="659" mass="75900">MPISIPIKALIVGLLFVISGGILSPVTQAAGLIASEQCYLFSKVESKDNAFIKYYSLSLDNPYLADKQTVYLQKRLDEGVTENEEALYWLGRYNIEQAEDRAEVDITSFIDQLERVAERSSEAWIKAEILFLDALMLMEKREYALAQVKLESVKQTAEQLDYQLLLARSLKWLANIDVELSNYNEALDKYQEAYEIFSVRSDNQQLARLLSNISSVYINMEEWKTASQYIQRAFERYEKSELNNAYIESILHINAGVIDKYLVNERQRKFHVDKAVKLSEKTRSVRIKTIALVNLSAYYLDHGDEPAALATAEQCLTMARRFGGSNGITVANCHESLSEAFLSSQRTDQALYYAQLALSVYEANRIQHRMIYMYELLAKIYESNHNFQQALVYYKKYSDLGKTYLFDIRRKELFDMQERYDTHVKEKEIQLLKAENALNISRLAEKKASENMLKLGTALVIILLYWLYRRYSMLNKDKQVLEQSNAQLMTQSNIDPLTTLHNRRYLEHWLKEIPTSEYRNGGLVVVIDIDYFKRFNDEFGHSVGDEVLVEMAKRLKSVVRQQDVVVRWGGEEFIMILACRESESERVLKRIQQQITDADFVLSCGKYSLTVSMGGIFTSSAEQLSQEWVSLLIAADRALYQVKASGRNGYQLSSGSTVT</sequence>
<evidence type="ECO:0000313" key="5">
    <source>
        <dbReference type="EMBL" id="PSU34905.1"/>
    </source>
</evidence>
<dbReference type="SMART" id="SM00267">
    <property type="entry name" value="GGDEF"/>
    <property type="match status" value="1"/>
</dbReference>
<dbReference type="Proteomes" id="UP000241222">
    <property type="component" value="Unassembled WGS sequence"/>
</dbReference>
<dbReference type="PANTHER" id="PTHR45138">
    <property type="entry name" value="REGULATORY COMPONENTS OF SENSORY TRANSDUCTION SYSTEM"/>
    <property type="match status" value="1"/>
</dbReference>
<evidence type="ECO:0000256" key="3">
    <source>
        <dbReference type="ARBA" id="ARBA00034247"/>
    </source>
</evidence>
<accession>A0A2T3J1F0</accession>
<dbReference type="InterPro" id="IPR011990">
    <property type="entry name" value="TPR-like_helical_dom_sf"/>
</dbReference>
<dbReference type="CDD" id="cd01949">
    <property type="entry name" value="GGDEF"/>
    <property type="match status" value="1"/>
</dbReference>
<dbReference type="SUPFAM" id="SSF48452">
    <property type="entry name" value="TPR-like"/>
    <property type="match status" value="1"/>
</dbReference>
<dbReference type="InterPro" id="IPR043128">
    <property type="entry name" value="Rev_trsase/Diguanyl_cyclase"/>
</dbReference>
<dbReference type="OrthoDB" id="6191081at2"/>
<reference evidence="5 6" key="1">
    <citation type="submission" date="2018-03" db="EMBL/GenBank/DDBJ databases">
        <title>Whole genome sequencing of Histamine producing bacteria.</title>
        <authorList>
            <person name="Butler K."/>
        </authorList>
    </citation>
    <scope>NUCLEOTIDE SEQUENCE [LARGE SCALE GENOMIC DNA]</scope>
    <source>
        <strain evidence="5 6">JCM 13586</strain>
    </source>
</reference>
<dbReference type="InterPro" id="IPR050469">
    <property type="entry name" value="Diguanylate_Cyclase"/>
</dbReference>
<dbReference type="AlphaFoldDB" id="A0A2T3J1F0"/>
<comment type="cofactor">
    <cofactor evidence="1">
        <name>Mg(2+)</name>
        <dbReference type="ChEBI" id="CHEBI:18420"/>
    </cofactor>
</comment>
<evidence type="ECO:0000256" key="1">
    <source>
        <dbReference type="ARBA" id="ARBA00001946"/>
    </source>
</evidence>
<feature type="domain" description="GGDEF" evidence="4">
    <location>
        <begin position="520"/>
        <end position="655"/>
    </location>
</feature>
<dbReference type="InterPro" id="IPR029787">
    <property type="entry name" value="Nucleotide_cyclase"/>
</dbReference>
<gene>
    <name evidence="5" type="ORF">C9I99_07465</name>
</gene>
<dbReference type="InterPro" id="IPR000160">
    <property type="entry name" value="GGDEF_dom"/>
</dbReference>
<dbReference type="PROSITE" id="PS50887">
    <property type="entry name" value="GGDEF"/>
    <property type="match status" value="1"/>
</dbReference>
<dbReference type="InterPro" id="IPR019734">
    <property type="entry name" value="TPR_rpt"/>
</dbReference>
<dbReference type="PANTHER" id="PTHR45138:SF9">
    <property type="entry name" value="DIGUANYLATE CYCLASE DGCM-RELATED"/>
    <property type="match status" value="1"/>
</dbReference>
<dbReference type="GO" id="GO:0052621">
    <property type="term" value="F:diguanylate cyclase activity"/>
    <property type="evidence" value="ECO:0007669"/>
    <property type="project" value="UniProtKB-EC"/>
</dbReference>
<dbReference type="Gene3D" id="3.30.70.270">
    <property type="match status" value="1"/>
</dbReference>
<evidence type="ECO:0000259" key="4">
    <source>
        <dbReference type="PROSITE" id="PS50887"/>
    </source>
</evidence>
<dbReference type="Pfam" id="PF00990">
    <property type="entry name" value="GGDEF"/>
    <property type="match status" value="1"/>
</dbReference>